<accession>A0ABX5GG87</accession>
<dbReference type="Pfam" id="PF07730">
    <property type="entry name" value="HisKA_3"/>
    <property type="match status" value="1"/>
</dbReference>
<keyword evidence="4 14" id="KW-0997">Cell inner membrane</keyword>
<evidence type="ECO:0000256" key="1">
    <source>
        <dbReference type="ARBA" id="ARBA00000085"/>
    </source>
</evidence>
<dbReference type="Gene3D" id="3.30.565.10">
    <property type="entry name" value="Histidine kinase-like ATPase, C-terminal domain"/>
    <property type="match status" value="1"/>
</dbReference>
<dbReference type="GO" id="GO:0016301">
    <property type="term" value="F:kinase activity"/>
    <property type="evidence" value="ECO:0007669"/>
    <property type="project" value="UniProtKB-KW"/>
</dbReference>
<dbReference type="InterPro" id="IPR050482">
    <property type="entry name" value="Sensor_HK_TwoCompSys"/>
</dbReference>
<dbReference type="SUPFAM" id="SSF158472">
    <property type="entry name" value="HAMP domain-like"/>
    <property type="match status" value="1"/>
</dbReference>
<evidence type="ECO:0000256" key="4">
    <source>
        <dbReference type="ARBA" id="ARBA00022519"/>
    </source>
</evidence>
<dbReference type="Pfam" id="PF00672">
    <property type="entry name" value="HAMP"/>
    <property type="match status" value="1"/>
</dbReference>
<evidence type="ECO:0000256" key="11">
    <source>
        <dbReference type="ARBA" id="ARBA00022989"/>
    </source>
</evidence>
<dbReference type="Pfam" id="PF02518">
    <property type="entry name" value="HATPase_c"/>
    <property type="match status" value="1"/>
</dbReference>
<comment type="caution">
    <text evidence="18">The sequence shown here is derived from an EMBL/GenBank/DDBJ whole genome shotgun (WGS) entry which is preliminary data.</text>
</comment>
<proteinExistence type="predicted"/>
<feature type="domain" description="HAMP" evidence="17">
    <location>
        <begin position="182"/>
        <end position="234"/>
    </location>
</feature>
<evidence type="ECO:0000256" key="7">
    <source>
        <dbReference type="ARBA" id="ARBA00022692"/>
    </source>
</evidence>
<keyword evidence="19" id="KW-1185">Reference proteome</keyword>
<keyword evidence="7 15" id="KW-0812">Transmembrane</keyword>
<dbReference type="InterPro" id="IPR016380">
    <property type="entry name" value="Sig_transdc_His_kin_NarX/NarQ"/>
</dbReference>
<dbReference type="InterPro" id="IPR029095">
    <property type="entry name" value="NarX-like_N"/>
</dbReference>
<dbReference type="SUPFAM" id="SSF55874">
    <property type="entry name" value="ATPase domain of HSP90 chaperone/DNA topoisomerase II/histidine kinase"/>
    <property type="match status" value="1"/>
</dbReference>
<dbReference type="PIRSF" id="PIRSF003167">
    <property type="entry name" value="STHK_NarX/NarQ"/>
    <property type="match status" value="1"/>
</dbReference>
<dbReference type="SMART" id="SM00387">
    <property type="entry name" value="HATPase_c"/>
    <property type="match status" value="1"/>
</dbReference>
<keyword evidence="12 14" id="KW-0902">Two-component regulatory system</keyword>
<dbReference type="PROSITE" id="PS50885">
    <property type="entry name" value="HAMP"/>
    <property type="match status" value="1"/>
</dbReference>
<keyword evidence="8 14" id="KW-0547">Nucleotide-binding</keyword>
<dbReference type="NCBIfam" id="NF008184">
    <property type="entry name" value="PRK10935.1"/>
    <property type="match status" value="1"/>
</dbReference>
<comment type="catalytic activity">
    <reaction evidence="1 14">
        <text>ATP + protein L-histidine = ADP + protein N-phospho-L-histidine.</text>
        <dbReference type="EC" id="2.7.13.3"/>
    </reaction>
</comment>
<comment type="subcellular location">
    <subcellularLocation>
        <location evidence="2">Cell inner membrane</location>
        <topology evidence="2">Multi-pass membrane protein</topology>
    </subcellularLocation>
</comment>
<dbReference type="InterPro" id="IPR003594">
    <property type="entry name" value="HATPase_dom"/>
</dbReference>
<dbReference type="Gene3D" id="1.20.120.960">
    <property type="entry name" value="Histidine kinase NarX, sensor domain"/>
    <property type="match status" value="1"/>
</dbReference>
<evidence type="ECO:0000256" key="5">
    <source>
        <dbReference type="ARBA" id="ARBA00022553"/>
    </source>
</evidence>
<keyword evidence="9 14" id="KW-0418">Kinase</keyword>
<feature type="domain" description="Histidine kinase" evidence="16">
    <location>
        <begin position="374"/>
        <end position="570"/>
    </location>
</feature>
<evidence type="ECO:0000259" key="17">
    <source>
        <dbReference type="PROSITE" id="PS50885"/>
    </source>
</evidence>
<evidence type="ECO:0000256" key="6">
    <source>
        <dbReference type="ARBA" id="ARBA00022679"/>
    </source>
</evidence>
<dbReference type="SMART" id="SM00304">
    <property type="entry name" value="HAMP"/>
    <property type="match status" value="1"/>
</dbReference>
<keyword evidence="5" id="KW-0597">Phosphoprotein</keyword>
<evidence type="ECO:0000256" key="8">
    <source>
        <dbReference type="ARBA" id="ARBA00022741"/>
    </source>
</evidence>
<evidence type="ECO:0000256" key="3">
    <source>
        <dbReference type="ARBA" id="ARBA00022475"/>
    </source>
</evidence>
<evidence type="ECO:0000256" key="13">
    <source>
        <dbReference type="ARBA" id="ARBA00023136"/>
    </source>
</evidence>
<dbReference type="PANTHER" id="PTHR24421:SF10">
    <property type="entry name" value="NITRATE_NITRITE SENSOR PROTEIN NARQ"/>
    <property type="match status" value="1"/>
</dbReference>
<dbReference type="Gene3D" id="1.20.5.1930">
    <property type="match status" value="1"/>
</dbReference>
<gene>
    <name evidence="18" type="ORF">CTM94_10105</name>
</gene>
<reference evidence="18 19" key="1">
    <citation type="submission" date="2018-01" db="EMBL/GenBank/DDBJ databases">
        <title>Whole genome sequencing of Histamine producing bacteria.</title>
        <authorList>
            <person name="Butler K."/>
        </authorList>
    </citation>
    <scope>NUCLEOTIDE SEQUENCE [LARGE SCALE GENOMIC DNA]</scope>
    <source>
        <strain evidence="18 19">ATCC 25521</strain>
    </source>
</reference>
<evidence type="ECO:0000256" key="12">
    <source>
        <dbReference type="ARBA" id="ARBA00023012"/>
    </source>
</evidence>
<dbReference type="PANTHER" id="PTHR24421">
    <property type="entry name" value="NITRATE/NITRITE SENSOR PROTEIN NARX-RELATED"/>
    <property type="match status" value="1"/>
</dbReference>
<name>A0ABX5GG87_PHOLE</name>
<evidence type="ECO:0000256" key="9">
    <source>
        <dbReference type="ARBA" id="ARBA00022777"/>
    </source>
</evidence>
<evidence type="ECO:0000259" key="16">
    <source>
        <dbReference type="PROSITE" id="PS50109"/>
    </source>
</evidence>
<dbReference type="InterPro" id="IPR011712">
    <property type="entry name" value="Sig_transdc_His_kin_sub3_dim/P"/>
</dbReference>
<evidence type="ECO:0000256" key="10">
    <source>
        <dbReference type="ARBA" id="ARBA00022840"/>
    </source>
</evidence>
<evidence type="ECO:0000256" key="15">
    <source>
        <dbReference type="SAM" id="Phobius"/>
    </source>
</evidence>
<evidence type="ECO:0000256" key="2">
    <source>
        <dbReference type="ARBA" id="ARBA00004429"/>
    </source>
</evidence>
<dbReference type="InterPro" id="IPR042295">
    <property type="entry name" value="NarX-like_N_sf"/>
</dbReference>
<protein>
    <recommendedName>
        <fullName evidence="14">Sensor protein</fullName>
        <ecNumber evidence="14">2.7.13.3</ecNumber>
    </recommendedName>
</protein>
<keyword evidence="6 14" id="KW-0808">Transferase</keyword>
<evidence type="ECO:0000313" key="18">
    <source>
        <dbReference type="EMBL" id="PSV82493.1"/>
    </source>
</evidence>
<dbReference type="Pfam" id="PF13675">
    <property type="entry name" value="PilJ"/>
    <property type="match status" value="1"/>
</dbReference>
<keyword evidence="11 15" id="KW-1133">Transmembrane helix</keyword>
<evidence type="ECO:0000256" key="14">
    <source>
        <dbReference type="PIRNR" id="PIRNR003167"/>
    </source>
</evidence>
<dbReference type="CDD" id="cd16917">
    <property type="entry name" value="HATPase_UhpB-NarQ-NarX-like"/>
    <property type="match status" value="1"/>
</dbReference>
<keyword evidence="3 14" id="KW-1003">Cell membrane</keyword>
<dbReference type="InterPro" id="IPR003660">
    <property type="entry name" value="HAMP_dom"/>
</dbReference>
<dbReference type="Proteomes" id="UP000241566">
    <property type="component" value="Unassembled WGS sequence"/>
</dbReference>
<sequence length="571" mass="64982">MLERIHVAKKKTNSVTSTIARSMVLILFISISTTSLALMTLTSSLNDAEAINIAGSMRMQSYRLAFDVETHSPLLSEHIEQFEQSLHSSSMKELNHWFVPNDIQQQYNQLVLRWDELHPILETEDNKSFIQHVAPFVHRVDKFVAELQESSEIKLQRLATIGAMGLTTILLIVFYTIRYTRLQIVAPLNDLVNACKQVKRKNFQFRVCNDSKNELGILAQTFSKMSCELEQLYDGLERSVTEKTRRLRHANESLQVLYNCSQQLSVSRLTTEQFTNMLETMIAIDGLTGARLIIEETTGSTTEIHVGNRLDKNWHSNDLYIDGELMGKLWWQYTLPCPDQALIDNISQILARGIYYNRAQKQAEHLLLMEERATIARELHDSLAQSLSYLKIQLTILKRELNQIEHGDNINHTVQDIEQGLSSAYTQLRELLSTFRLTIKDANFGEALNQMLEPLEEQTDALLVIDNHLPSMALDAHNQVHLLQIIREAVLNAIKHADADEITVTCYQTAQNVHVAIGDDGKGFDPTASKRDHYGLSIMQERTSRLNGELQIDSHPHQGSTISLIFPLQKG</sequence>
<dbReference type="EMBL" id="PYOI01000012">
    <property type="protein sequence ID" value="PSV82493.1"/>
    <property type="molecule type" value="Genomic_DNA"/>
</dbReference>
<dbReference type="InterPro" id="IPR036890">
    <property type="entry name" value="HATPase_C_sf"/>
</dbReference>
<dbReference type="Gene3D" id="1.10.8.500">
    <property type="entry name" value="HAMP domain in histidine kinase"/>
    <property type="match status" value="1"/>
</dbReference>
<dbReference type="CDD" id="cd22899">
    <property type="entry name" value="NarQ_sensor"/>
    <property type="match status" value="1"/>
</dbReference>
<dbReference type="InterPro" id="IPR005467">
    <property type="entry name" value="His_kinase_dom"/>
</dbReference>
<keyword evidence="13 14" id="KW-0472">Membrane</keyword>
<evidence type="ECO:0000313" key="19">
    <source>
        <dbReference type="Proteomes" id="UP000241566"/>
    </source>
</evidence>
<dbReference type="PROSITE" id="PS50109">
    <property type="entry name" value="HIS_KIN"/>
    <property type="match status" value="1"/>
</dbReference>
<keyword evidence="10 14" id="KW-0067">ATP-binding</keyword>
<feature type="transmembrane region" description="Helical" evidence="15">
    <location>
        <begin position="20"/>
        <end position="41"/>
    </location>
</feature>
<dbReference type="CDD" id="cd06225">
    <property type="entry name" value="HAMP"/>
    <property type="match status" value="1"/>
</dbReference>
<organism evidence="18 19">
    <name type="scientific">Photobacterium leiognathi</name>
    <dbReference type="NCBI Taxonomy" id="553611"/>
    <lineage>
        <taxon>Bacteria</taxon>
        <taxon>Pseudomonadati</taxon>
        <taxon>Pseudomonadota</taxon>
        <taxon>Gammaproteobacteria</taxon>
        <taxon>Vibrionales</taxon>
        <taxon>Vibrionaceae</taxon>
        <taxon>Photobacterium</taxon>
    </lineage>
</organism>
<dbReference type="EC" id="2.7.13.3" evidence="14"/>